<dbReference type="InterPro" id="IPR029063">
    <property type="entry name" value="SAM-dependent_MTases_sf"/>
</dbReference>
<dbReference type="Pfam" id="PF25371">
    <property type="entry name" value="DUF7884"/>
    <property type="match status" value="1"/>
</dbReference>
<dbReference type="PANTHER" id="PTHR43667">
    <property type="entry name" value="CYCLOPROPANE-FATTY-ACYL-PHOSPHOLIPID SYNTHASE"/>
    <property type="match status" value="1"/>
</dbReference>
<accession>A0ABU5DJF7</accession>
<dbReference type="Proteomes" id="UP001285263">
    <property type="component" value="Unassembled WGS sequence"/>
</dbReference>
<dbReference type="InterPro" id="IPR003333">
    <property type="entry name" value="CMAS"/>
</dbReference>
<dbReference type="Pfam" id="PF02353">
    <property type="entry name" value="CMAS"/>
    <property type="match status" value="1"/>
</dbReference>
<dbReference type="PANTHER" id="PTHR43667:SF1">
    <property type="entry name" value="CYCLOPROPANE-FATTY-ACYL-PHOSPHOLIPID SYNTHASE"/>
    <property type="match status" value="1"/>
</dbReference>
<dbReference type="InterPro" id="IPR050723">
    <property type="entry name" value="CFA/CMAS"/>
</dbReference>
<evidence type="ECO:0000259" key="6">
    <source>
        <dbReference type="Pfam" id="PF25371"/>
    </source>
</evidence>
<reference evidence="7 8" key="1">
    <citation type="submission" date="2023-11" db="EMBL/GenBank/DDBJ databases">
        <title>Paucibacter sp. nov., isolated from fresh soil in Korea.</title>
        <authorList>
            <person name="Le N.T.T."/>
        </authorList>
    </citation>
    <scope>NUCLEOTIDE SEQUENCE [LARGE SCALE GENOMIC DNA]</scope>
    <source>
        <strain evidence="7 8">R3-3</strain>
    </source>
</reference>
<evidence type="ECO:0000256" key="4">
    <source>
        <dbReference type="ARBA" id="ARBA00022691"/>
    </source>
</evidence>
<comment type="caution">
    <text evidence="7">The sequence shown here is derived from an EMBL/GenBank/DDBJ whole genome shotgun (WGS) entry which is preliminary data.</text>
</comment>
<keyword evidence="3 7" id="KW-0808">Transferase</keyword>
<keyword evidence="8" id="KW-1185">Reference proteome</keyword>
<dbReference type="Gene3D" id="3.40.50.150">
    <property type="entry name" value="Vaccinia Virus protein VP39"/>
    <property type="match status" value="1"/>
</dbReference>
<dbReference type="EC" id="2.1.1.-" evidence="7"/>
<sequence>MWFEWPEEMAHNAPRIASASLKRDDSCPSKEDKPMILDCLLKAWVHVGTLTVLYPDGTRRSYGTGGAPRAGLAIKTRRAEWRIATNPALALGESYMDGDAIPLDCTLHELLDLAFLNSAGKAHPVEQWLEKLRWIARRWQQFNGPVRSRRNVAHHYDLDGRVYSHLLDTDMQYSCAYYPHGDETLCEAQVAKKRHIAAKLHLNRPDLEVLDIGCGWGGMALHLAREHGARVVGLTLSTEQLEVARNRATREGLSDRVSFELLDYRAWTRPVDRIVSVGMFEHVGINQHGAFFDMVFSSLREHGVALIHAIGQNTVPTSTNPWISKYIFPGGYSPALSEVLRAVEESGLWTTDIEILRLHYAKTLAHWRDNFARHAATFRSLCDDRFVRMFEFYLSSSELSFRRLRLVNWQLQLARKVDTLPLSRDYMMENERRHHRYGSGAVIARA</sequence>
<evidence type="ECO:0000313" key="8">
    <source>
        <dbReference type="Proteomes" id="UP001285263"/>
    </source>
</evidence>
<keyword evidence="4" id="KW-0949">S-adenosyl-L-methionine</keyword>
<evidence type="ECO:0000313" key="7">
    <source>
        <dbReference type="EMBL" id="MDY0746436.1"/>
    </source>
</evidence>
<dbReference type="GO" id="GO:0008168">
    <property type="term" value="F:methyltransferase activity"/>
    <property type="evidence" value="ECO:0007669"/>
    <property type="project" value="UniProtKB-KW"/>
</dbReference>
<evidence type="ECO:0000256" key="2">
    <source>
        <dbReference type="ARBA" id="ARBA00022603"/>
    </source>
</evidence>
<name>A0ABU5DJF7_9BURK</name>
<protein>
    <submittedName>
        <fullName evidence="7">Cyclopropane-fatty-acyl-phospholipid synthase family protein</fullName>
        <ecNumber evidence="7">2.1.1.-</ecNumber>
    </submittedName>
</protein>
<keyword evidence="2 7" id="KW-0489">Methyltransferase</keyword>
<comment type="similarity">
    <text evidence="1">Belongs to the CFA/CMAS family.</text>
</comment>
<evidence type="ECO:0000256" key="3">
    <source>
        <dbReference type="ARBA" id="ARBA00022679"/>
    </source>
</evidence>
<gene>
    <name evidence="7" type="ORF">SNE35_18130</name>
</gene>
<keyword evidence="5" id="KW-0443">Lipid metabolism</keyword>
<dbReference type="InterPro" id="IPR057206">
    <property type="entry name" value="DUF7884"/>
</dbReference>
<dbReference type="PIRSF" id="PIRSF003085">
    <property type="entry name" value="CMAS"/>
    <property type="match status" value="1"/>
</dbReference>
<dbReference type="GO" id="GO:0032259">
    <property type="term" value="P:methylation"/>
    <property type="evidence" value="ECO:0007669"/>
    <property type="project" value="UniProtKB-KW"/>
</dbReference>
<feature type="domain" description="DUF7884" evidence="6">
    <location>
        <begin position="49"/>
        <end position="118"/>
    </location>
</feature>
<dbReference type="RefSeq" id="WP_320424344.1">
    <property type="nucleotide sequence ID" value="NZ_JAXCLA010000005.1"/>
</dbReference>
<evidence type="ECO:0000256" key="5">
    <source>
        <dbReference type="ARBA" id="ARBA00023098"/>
    </source>
</evidence>
<dbReference type="EMBL" id="JAXCLA010000005">
    <property type="protein sequence ID" value="MDY0746436.1"/>
    <property type="molecule type" value="Genomic_DNA"/>
</dbReference>
<organism evidence="7 8">
    <name type="scientific">Roseateles agri</name>
    <dbReference type="NCBI Taxonomy" id="3098619"/>
    <lineage>
        <taxon>Bacteria</taxon>
        <taxon>Pseudomonadati</taxon>
        <taxon>Pseudomonadota</taxon>
        <taxon>Betaproteobacteria</taxon>
        <taxon>Burkholderiales</taxon>
        <taxon>Sphaerotilaceae</taxon>
        <taxon>Roseateles</taxon>
    </lineage>
</organism>
<dbReference type="SUPFAM" id="SSF53335">
    <property type="entry name" value="S-adenosyl-L-methionine-dependent methyltransferases"/>
    <property type="match status" value="1"/>
</dbReference>
<proteinExistence type="inferred from homology"/>
<evidence type="ECO:0000256" key="1">
    <source>
        <dbReference type="ARBA" id="ARBA00010815"/>
    </source>
</evidence>
<dbReference type="CDD" id="cd02440">
    <property type="entry name" value="AdoMet_MTases"/>
    <property type="match status" value="1"/>
</dbReference>